<dbReference type="InterPro" id="IPR057268">
    <property type="entry name" value="Ribosomal_L18"/>
</dbReference>
<comment type="function">
    <text evidence="7 8">This is one of the proteins that bind and probably mediate the attachment of the 5S RNA into the large ribosomal subunit, where it forms part of the central protuberance.</text>
</comment>
<evidence type="ECO:0000256" key="5">
    <source>
        <dbReference type="ARBA" id="ARBA00023274"/>
    </source>
</evidence>
<dbReference type="EMBL" id="RXPE01000037">
    <property type="protein sequence ID" value="RTR25155.1"/>
    <property type="molecule type" value="Genomic_DNA"/>
</dbReference>
<evidence type="ECO:0000256" key="2">
    <source>
        <dbReference type="ARBA" id="ARBA00022730"/>
    </source>
</evidence>
<keyword evidence="4 8" id="KW-0689">Ribosomal protein</keyword>
<dbReference type="SUPFAM" id="SSF53137">
    <property type="entry name" value="Translational machinery components"/>
    <property type="match status" value="1"/>
</dbReference>
<accession>A0A3S0K8Q1</accession>
<dbReference type="CDD" id="cd00432">
    <property type="entry name" value="Ribosomal_L18_L5e"/>
    <property type="match status" value="1"/>
</dbReference>
<evidence type="ECO:0000256" key="1">
    <source>
        <dbReference type="ARBA" id="ARBA00007116"/>
    </source>
</evidence>
<dbReference type="NCBIfam" id="TIGR00060">
    <property type="entry name" value="L18_bact"/>
    <property type="match status" value="1"/>
</dbReference>
<keyword evidence="10" id="KW-1185">Reference proteome</keyword>
<evidence type="ECO:0000256" key="7">
    <source>
        <dbReference type="ARBA" id="ARBA00053375"/>
    </source>
</evidence>
<comment type="caution">
    <text evidence="9">The sequence shown here is derived from an EMBL/GenBank/DDBJ whole genome shotgun (WGS) entry which is preliminary data.</text>
</comment>
<keyword evidence="5 8" id="KW-0687">Ribonucleoprotein</keyword>
<dbReference type="GO" id="GO:0008097">
    <property type="term" value="F:5S rRNA binding"/>
    <property type="evidence" value="ECO:0007669"/>
    <property type="project" value="TreeGrafter"/>
</dbReference>
<dbReference type="GO" id="GO:0003735">
    <property type="term" value="F:structural constituent of ribosome"/>
    <property type="evidence" value="ECO:0007669"/>
    <property type="project" value="InterPro"/>
</dbReference>
<dbReference type="HAMAP" id="MF_01337_B">
    <property type="entry name" value="Ribosomal_uL18_B"/>
    <property type="match status" value="1"/>
</dbReference>
<comment type="similarity">
    <text evidence="1 8">Belongs to the universal ribosomal protein uL18 family.</text>
</comment>
<reference evidence="9 10" key="1">
    <citation type="submission" date="2018-12" db="EMBL/GenBank/DDBJ databases">
        <title>Deinococcus radiophilus ATCC 27603 genome sequencing and assembly.</title>
        <authorList>
            <person name="Maclea K.S."/>
            <person name="Maynard C.R."/>
        </authorList>
    </citation>
    <scope>NUCLEOTIDE SEQUENCE [LARGE SCALE GENOMIC DNA]</scope>
    <source>
        <strain evidence="9 10">ATCC 27603</strain>
    </source>
</reference>
<gene>
    <name evidence="8" type="primary">rplR</name>
    <name evidence="9" type="ORF">EJ104_12140</name>
</gene>
<dbReference type="PANTHER" id="PTHR12899:SF3">
    <property type="entry name" value="LARGE RIBOSOMAL SUBUNIT PROTEIN UL18M"/>
    <property type="match status" value="1"/>
</dbReference>
<evidence type="ECO:0000256" key="6">
    <source>
        <dbReference type="ARBA" id="ARBA00035197"/>
    </source>
</evidence>
<dbReference type="FunFam" id="3.30.420.100:FF:000001">
    <property type="entry name" value="50S ribosomal protein L18"/>
    <property type="match status" value="1"/>
</dbReference>
<comment type="subunit">
    <text evidence="8">Part of the 50S ribosomal subunit; part of the 5S rRNA/L5/L18/L25 subcomplex. Contacts the 5S and 23S rRNAs.</text>
</comment>
<dbReference type="GO" id="GO:0022625">
    <property type="term" value="C:cytosolic large ribosomal subunit"/>
    <property type="evidence" value="ECO:0007669"/>
    <property type="project" value="TreeGrafter"/>
</dbReference>
<dbReference type="Pfam" id="PF00861">
    <property type="entry name" value="Ribosomal_L18p"/>
    <property type="match status" value="1"/>
</dbReference>
<dbReference type="InterPro" id="IPR005484">
    <property type="entry name" value="Ribosomal_uL18_bac/plant/anim"/>
</dbReference>
<dbReference type="GO" id="GO:0006412">
    <property type="term" value="P:translation"/>
    <property type="evidence" value="ECO:0007669"/>
    <property type="project" value="UniProtKB-UniRule"/>
</dbReference>
<evidence type="ECO:0000313" key="9">
    <source>
        <dbReference type="EMBL" id="RTR25155.1"/>
    </source>
</evidence>
<dbReference type="Proteomes" id="UP000277766">
    <property type="component" value="Unassembled WGS sequence"/>
</dbReference>
<evidence type="ECO:0000256" key="3">
    <source>
        <dbReference type="ARBA" id="ARBA00022884"/>
    </source>
</evidence>
<proteinExistence type="inferred from homology"/>
<dbReference type="RefSeq" id="WP_126353188.1">
    <property type="nucleotide sequence ID" value="NZ_CP086380.1"/>
</dbReference>
<evidence type="ECO:0000256" key="8">
    <source>
        <dbReference type="HAMAP-Rule" id="MF_01337"/>
    </source>
</evidence>
<evidence type="ECO:0000256" key="4">
    <source>
        <dbReference type="ARBA" id="ARBA00022980"/>
    </source>
</evidence>
<evidence type="ECO:0000313" key="10">
    <source>
        <dbReference type="Proteomes" id="UP000277766"/>
    </source>
</evidence>
<keyword evidence="3 8" id="KW-0694">RNA-binding</keyword>
<name>A0A3S0K8Q1_9DEIO</name>
<keyword evidence="2 8" id="KW-0699">rRNA-binding</keyword>
<protein>
    <recommendedName>
        <fullName evidence="6 8">Large ribosomal subunit protein uL18</fullName>
    </recommendedName>
</protein>
<organism evidence="9 10">
    <name type="scientific">Deinococcus radiophilus</name>
    <dbReference type="NCBI Taxonomy" id="32062"/>
    <lineage>
        <taxon>Bacteria</taxon>
        <taxon>Thermotogati</taxon>
        <taxon>Deinococcota</taxon>
        <taxon>Deinococci</taxon>
        <taxon>Deinococcales</taxon>
        <taxon>Deinococcaceae</taxon>
        <taxon>Deinococcus</taxon>
    </lineage>
</organism>
<sequence>MSNMTATRRKLRARRKVRTAMGTRPRLSIFRSDKHIYAQIIDDNTGTTLAAASTGALKDAATGTKSERAAAVGKALAEAAVAKGVKQVAFDRGQYRYHGRVKALADAAREGGLDF</sequence>
<dbReference type="PANTHER" id="PTHR12899">
    <property type="entry name" value="39S RIBOSOMAL PROTEIN L18, MITOCHONDRIAL"/>
    <property type="match status" value="1"/>
</dbReference>
<dbReference type="AlphaFoldDB" id="A0A3S0K8Q1"/>
<dbReference type="InterPro" id="IPR004389">
    <property type="entry name" value="Ribosomal_uL18_bac-type"/>
</dbReference>
<dbReference type="Gene3D" id="3.30.420.100">
    <property type="match status" value="1"/>
</dbReference>